<evidence type="ECO:0000256" key="7">
    <source>
        <dbReference type="ARBA" id="ARBA00022741"/>
    </source>
</evidence>
<dbReference type="NCBIfam" id="TIGR00506">
    <property type="entry name" value="ribB"/>
    <property type="match status" value="1"/>
</dbReference>
<comment type="cofactor">
    <cofactor evidence="1">
        <name>Zn(2+)</name>
        <dbReference type="ChEBI" id="CHEBI:29105"/>
    </cofactor>
</comment>
<dbReference type="Pfam" id="PF00925">
    <property type="entry name" value="GTP_cyclohydro2"/>
    <property type="match status" value="1"/>
</dbReference>
<accession>A0A6J6F3T1</accession>
<protein>
    <recommendedName>
        <fullName evidence="4">GTP cyclohydrolase II</fullName>
        <ecNumber evidence="4">3.5.4.25</ecNumber>
    </recommendedName>
</protein>
<dbReference type="PANTHER" id="PTHR21327">
    <property type="entry name" value="GTP CYCLOHYDROLASE II-RELATED"/>
    <property type="match status" value="1"/>
</dbReference>
<evidence type="ECO:0000256" key="2">
    <source>
        <dbReference type="ARBA" id="ARBA00004853"/>
    </source>
</evidence>
<evidence type="ECO:0000313" key="13">
    <source>
        <dbReference type="EMBL" id="CAB4583047.1"/>
    </source>
</evidence>
<comment type="similarity">
    <text evidence="3">In the N-terminal section; belongs to the DHBP synthase family.</text>
</comment>
<comment type="pathway">
    <text evidence="2">Cofactor biosynthesis; riboflavin biosynthesis; 5-amino-6-(D-ribitylamino)uracil from GTP: step 1/4.</text>
</comment>
<evidence type="ECO:0000256" key="10">
    <source>
        <dbReference type="ARBA" id="ARBA00023134"/>
    </source>
</evidence>
<dbReference type="InterPro" id="IPR036144">
    <property type="entry name" value="RibA-like_sf"/>
</dbReference>
<evidence type="ECO:0000256" key="5">
    <source>
        <dbReference type="ARBA" id="ARBA00022619"/>
    </source>
</evidence>
<dbReference type="AlphaFoldDB" id="A0A6J6F3T1"/>
<evidence type="ECO:0000256" key="8">
    <source>
        <dbReference type="ARBA" id="ARBA00022801"/>
    </source>
</evidence>
<sequence length="401" mass="44394">MTDELKKALDDYRAGRMIIVTDDEKRENEADLVFSAQFATQDKLAFMIRHTSGVVCVAVTADRARTLDLPQMVSNNQDLKHTAFTVSVDYKAGLTTGISAKERANTILALSDNKTKANDFVRPGHVFPLVADRALLAGRAGHTEAAVALSALTDQTLVGVLSELVNDDGTMMTGEKVKEFARSNNLQIISIAELTRYFLESKVVIKPDLVEYNWSDLPRENKDWKIATQFGSNGHTHAILSYGEIKPTGMLVRIHSECLTGEAFGSTRCDCKDQLNKAMEEIERAGSGLVIYLRGHEGRGIGLSEKIKAYKLQDEGLDTVEANLALGHSADLRSWEDAALILKNLNISQINLLTNNPEKISALVNKSIEVKQVPIITPKNAKNMRYLDTKRIKLNHIMEEK</sequence>
<dbReference type="InterPro" id="IPR032677">
    <property type="entry name" value="GTP_cyclohydro_II"/>
</dbReference>
<keyword evidence="7" id="KW-0547">Nucleotide-binding</keyword>
<dbReference type="GO" id="GO:0003935">
    <property type="term" value="F:GTP cyclohydrolase II activity"/>
    <property type="evidence" value="ECO:0007669"/>
    <property type="project" value="UniProtKB-EC"/>
</dbReference>
<comment type="catalytic activity">
    <reaction evidence="11">
        <text>GTP + 4 H2O = 2,5-diamino-6-hydroxy-4-(5-phosphoribosylamino)-pyrimidine + formate + 2 phosphate + 3 H(+)</text>
        <dbReference type="Rhea" id="RHEA:23704"/>
        <dbReference type="ChEBI" id="CHEBI:15377"/>
        <dbReference type="ChEBI" id="CHEBI:15378"/>
        <dbReference type="ChEBI" id="CHEBI:15740"/>
        <dbReference type="ChEBI" id="CHEBI:37565"/>
        <dbReference type="ChEBI" id="CHEBI:43474"/>
        <dbReference type="ChEBI" id="CHEBI:58614"/>
        <dbReference type="EC" id="3.5.4.25"/>
    </reaction>
</comment>
<keyword evidence="6" id="KW-0479">Metal-binding</keyword>
<dbReference type="SUPFAM" id="SSF55821">
    <property type="entry name" value="YrdC/RibB"/>
    <property type="match status" value="1"/>
</dbReference>
<proteinExistence type="inferred from homology"/>
<dbReference type="GO" id="GO:0046872">
    <property type="term" value="F:metal ion binding"/>
    <property type="evidence" value="ECO:0007669"/>
    <property type="project" value="UniProtKB-KW"/>
</dbReference>
<evidence type="ECO:0000259" key="12">
    <source>
        <dbReference type="Pfam" id="PF00925"/>
    </source>
</evidence>
<organism evidence="13">
    <name type="scientific">freshwater metagenome</name>
    <dbReference type="NCBI Taxonomy" id="449393"/>
    <lineage>
        <taxon>unclassified sequences</taxon>
        <taxon>metagenomes</taxon>
        <taxon>ecological metagenomes</taxon>
    </lineage>
</organism>
<dbReference type="InterPro" id="IPR000422">
    <property type="entry name" value="DHBP_synthase_RibB"/>
</dbReference>
<feature type="domain" description="GTP cyclohydrolase II" evidence="12">
    <location>
        <begin position="232"/>
        <end position="372"/>
    </location>
</feature>
<dbReference type="InterPro" id="IPR017945">
    <property type="entry name" value="DHBP_synth_RibB-like_a/b_dom"/>
</dbReference>
<dbReference type="CDD" id="cd00641">
    <property type="entry name" value="GTP_cyclohydro2"/>
    <property type="match status" value="1"/>
</dbReference>
<dbReference type="NCBIfam" id="NF001591">
    <property type="entry name" value="PRK00393.1"/>
    <property type="match status" value="1"/>
</dbReference>
<dbReference type="UniPathway" id="UPA00275">
    <property type="reaction ID" value="UER00400"/>
</dbReference>
<dbReference type="EC" id="3.5.4.25" evidence="4"/>
<name>A0A6J6F3T1_9ZZZZ</name>
<dbReference type="GO" id="GO:0009231">
    <property type="term" value="P:riboflavin biosynthetic process"/>
    <property type="evidence" value="ECO:0007669"/>
    <property type="project" value="UniProtKB-UniPathway"/>
</dbReference>
<dbReference type="PANTHER" id="PTHR21327:SF18">
    <property type="entry name" value="3,4-DIHYDROXY-2-BUTANONE 4-PHOSPHATE SYNTHASE"/>
    <property type="match status" value="1"/>
</dbReference>
<keyword evidence="9" id="KW-0862">Zinc</keyword>
<dbReference type="EMBL" id="CAEZUC010000005">
    <property type="protein sequence ID" value="CAB4583047.1"/>
    <property type="molecule type" value="Genomic_DNA"/>
</dbReference>
<evidence type="ECO:0000256" key="11">
    <source>
        <dbReference type="ARBA" id="ARBA00049295"/>
    </source>
</evidence>
<dbReference type="SUPFAM" id="SSF142695">
    <property type="entry name" value="RibA-like"/>
    <property type="match status" value="1"/>
</dbReference>
<evidence type="ECO:0000256" key="4">
    <source>
        <dbReference type="ARBA" id="ARBA00012762"/>
    </source>
</evidence>
<evidence type="ECO:0000256" key="6">
    <source>
        <dbReference type="ARBA" id="ARBA00022723"/>
    </source>
</evidence>
<keyword evidence="5" id="KW-0686">Riboflavin biosynthesis</keyword>
<evidence type="ECO:0000256" key="3">
    <source>
        <dbReference type="ARBA" id="ARBA00005520"/>
    </source>
</evidence>
<dbReference type="Pfam" id="PF00926">
    <property type="entry name" value="DHBP_synthase"/>
    <property type="match status" value="1"/>
</dbReference>
<dbReference type="GO" id="GO:0005525">
    <property type="term" value="F:GTP binding"/>
    <property type="evidence" value="ECO:0007669"/>
    <property type="project" value="UniProtKB-KW"/>
</dbReference>
<reference evidence="13" key="1">
    <citation type="submission" date="2020-05" db="EMBL/GenBank/DDBJ databases">
        <authorList>
            <person name="Chiriac C."/>
            <person name="Salcher M."/>
            <person name="Ghai R."/>
            <person name="Kavagutti S V."/>
        </authorList>
    </citation>
    <scope>NUCLEOTIDE SEQUENCE</scope>
</reference>
<dbReference type="InterPro" id="IPR000926">
    <property type="entry name" value="RibA"/>
</dbReference>
<keyword evidence="10" id="KW-0342">GTP-binding</keyword>
<gene>
    <name evidence="13" type="ORF">UFOPK1776_00122</name>
</gene>
<evidence type="ECO:0000256" key="9">
    <source>
        <dbReference type="ARBA" id="ARBA00022833"/>
    </source>
</evidence>
<dbReference type="PIRSF" id="PIRSF001259">
    <property type="entry name" value="RibA"/>
    <property type="match status" value="1"/>
</dbReference>
<dbReference type="GO" id="GO:0008686">
    <property type="term" value="F:3,4-dihydroxy-2-butanone-4-phosphate synthase activity"/>
    <property type="evidence" value="ECO:0007669"/>
    <property type="project" value="InterPro"/>
</dbReference>
<keyword evidence="8" id="KW-0378">Hydrolase</keyword>
<evidence type="ECO:0000256" key="1">
    <source>
        <dbReference type="ARBA" id="ARBA00001947"/>
    </source>
</evidence>
<dbReference type="Gene3D" id="3.40.50.10990">
    <property type="entry name" value="GTP cyclohydrolase II"/>
    <property type="match status" value="1"/>
</dbReference>
<dbReference type="GO" id="GO:0005829">
    <property type="term" value="C:cytosol"/>
    <property type="evidence" value="ECO:0007669"/>
    <property type="project" value="TreeGrafter"/>
</dbReference>
<dbReference type="Gene3D" id="3.90.870.10">
    <property type="entry name" value="DHBP synthase"/>
    <property type="match status" value="1"/>
</dbReference>